<organism evidence="2 3">
    <name type="scientific">Prosthecochloris ethylica</name>
    <dbReference type="NCBI Taxonomy" id="2743976"/>
    <lineage>
        <taxon>Bacteria</taxon>
        <taxon>Pseudomonadati</taxon>
        <taxon>Chlorobiota</taxon>
        <taxon>Chlorobiia</taxon>
        <taxon>Chlorobiales</taxon>
        <taxon>Chlorobiaceae</taxon>
        <taxon>Prosthecochloris</taxon>
    </lineage>
</organism>
<protein>
    <submittedName>
        <fullName evidence="2">Uncharacterized protein</fullName>
    </submittedName>
</protein>
<accession>A0ABR9XT70</accession>
<proteinExistence type="predicted"/>
<sequence>MDLLDFIPFRNEMQKAYYGLTGNANHTSEHPVFDELKVRRYAKPLSEISNLITEKIDHWLGWNLKNERKAVGGMMLIRAEVFSFALLGTKIDVAFGLSEEKDRNGNPITTVNAKAETNIESKGDLGESRRMIRMMLGALDFEFRKSIIREDNYLFLSLDPKGSTQALQQLFDQSKIQHTEGREKKKPATIEYRKKPSKQTIELKPSSPSSNGSDSKPAAASSNGSSARTSSKPKVSVIKLNKS</sequence>
<feature type="compositionally biased region" description="Low complexity" evidence="1">
    <location>
        <begin position="205"/>
        <end position="230"/>
    </location>
</feature>
<name>A0ABR9XT70_9CHLB</name>
<evidence type="ECO:0000313" key="2">
    <source>
        <dbReference type="EMBL" id="MBF0637164.1"/>
    </source>
</evidence>
<evidence type="ECO:0000313" key="3">
    <source>
        <dbReference type="Proteomes" id="UP000619838"/>
    </source>
</evidence>
<reference evidence="2 3" key="1">
    <citation type="journal article" date="2020" name="Microorganisms">
        <title>Simultaneous Genome Sequencing of Prosthecochloris ethylica and Desulfuromonas acetoxidans within a Syntrophic Mixture Reveals Unique Pili and Protein Interactions.</title>
        <authorList>
            <person name="Kyndt J.A."/>
            <person name="Van Beeumen J.J."/>
            <person name="Meyer T.E."/>
        </authorList>
    </citation>
    <scope>NUCLEOTIDE SEQUENCE [LARGE SCALE GENOMIC DNA]</scope>
    <source>
        <strain evidence="2 3">N3</strain>
    </source>
</reference>
<gene>
    <name evidence="2" type="ORF">INT08_08275</name>
</gene>
<feature type="compositionally biased region" description="Basic and acidic residues" evidence="1">
    <location>
        <begin position="177"/>
        <end position="194"/>
    </location>
</feature>
<dbReference type="EMBL" id="JADGII010000013">
    <property type="protein sequence ID" value="MBF0637164.1"/>
    <property type="molecule type" value="Genomic_DNA"/>
</dbReference>
<dbReference type="Proteomes" id="UP000619838">
    <property type="component" value="Unassembled WGS sequence"/>
</dbReference>
<evidence type="ECO:0000256" key="1">
    <source>
        <dbReference type="SAM" id="MobiDB-lite"/>
    </source>
</evidence>
<feature type="region of interest" description="Disordered" evidence="1">
    <location>
        <begin position="177"/>
        <end position="243"/>
    </location>
</feature>
<dbReference type="RefSeq" id="WP_114608132.1">
    <property type="nucleotide sequence ID" value="NZ_JABVZQ010000012.1"/>
</dbReference>
<keyword evidence="3" id="KW-1185">Reference proteome</keyword>
<comment type="caution">
    <text evidence="2">The sequence shown here is derived from an EMBL/GenBank/DDBJ whole genome shotgun (WGS) entry which is preliminary data.</text>
</comment>